<dbReference type="Proteomes" id="UP000037943">
    <property type="component" value="Unassembled WGS sequence"/>
</dbReference>
<evidence type="ECO:0000313" key="2">
    <source>
        <dbReference type="EMBL" id="KPX59282.1"/>
    </source>
</evidence>
<dbReference type="AlphaFoldDB" id="A0A0N0GBC4"/>
<accession>A0A0N0GBC4</accession>
<organism evidence="2 5">
    <name type="scientific">Pseudomonas amygdali pv. lachrymans</name>
    <name type="common">Pseudomonas syringae pv. lachrymans</name>
    <dbReference type="NCBI Taxonomy" id="53707"/>
    <lineage>
        <taxon>Bacteria</taxon>
        <taxon>Pseudomonadati</taxon>
        <taxon>Pseudomonadota</taxon>
        <taxon>Gammaproteobacteria</taxon>
        <taxon>Pseudomonadales</taxon>
        <taxon>Pseudomonadaceae</taxon>
        <taxon>Pseudomonas</taxon>
        <taxon>Pseudomonas amygdali</taxon>
    </lineage>
</organism>
<reference evidence="1 4" key="3">
    <citation type="submission" date="2015-10" db="EMBL/GenBank/DDBJ databases">
        <title>Comparative genomics and high-throughput reverse genetic screens identify a new phytobacterial MAMP and an Arabidopsis receptor required for immune elicitation.</title>
        <authorList>
            <person name="Mott G.A."/>
            <person name="Thakur S."/>
            <person name="Wang P.W."/>
            <person name="Desveaux D."/>
            <person name="Guttman D.S."/>
        </authorList>
    </citation>
    <scope>NUCLEOTIDE SEQUENCE [LARGE SCALE GENOMIC DNA]</scope>
    <source>
        <strain evidence="1 4">107</strain>
    </source>
</reference>
<dbReference type="PATRIC" id="fig|53707.7.peg.2845"/>
<dbReference type="EMBL" id="LJQP01000403">
    <property type="protein sequence ID" value="KPX59282.1"/>
    <property type="molecule type" value="Genomic_DNA"/>
</dbReference>
<gene>
    <name evidence="1" type="ORF">AC499_2610</name>
    <name evidence="2" type="ORF">ALO35_101357</name>
    <name evidence="3" type="ORF">ALP33_101270</name>
</gene>
<evidence type="ECO:0000313" key="3">
    <source>
        <dbReference type="EMBL" id="RMU15455.1"/>
    </source>
</evidence>
<comment type="caution">
    <text evidence="2">The sequence shown here is derived from an EMBL/GenBank/DDBJ whole genome shotgun (WGS) entry which is preliminary data.</text>
</comment>
<dbReference type="EMBL" id="RBTW01000305">
    <property type="protein sequence ID" value="RMU15455.1"/>
    <property type="molecule type" value="Genomic_DNA"/>
</dbReference>
<protein>
    <submittedName>
        <fullName evidence="2">Uncharacterized protein</fullName>
    </submittedName>
</protein>
<evidence type="ECO:0000313" key="1">
    <source>
        <dbReference type="EMBL" id="KPC21019.1"/>
    </source>
</evidence>
<dbReference type="EMBL" id="LGLK01000016">
    <property type="protein sequence ID" value="KPC21019.1"/>
    <property type="molecule type" value="Genomic_DNA"/>
</dbReference>
<name>A0A0N0GBC4_PSEAV</name>
<sequence>MEKFRLFSARMSGKGFEAALVGTLQGPARQSLRFFMG</sequence>
<reference evidence="2 5" key="2">
    <citation type="submission" date="2015-09" db="EMBL/GenBank/DDBJ databases">
        <title>Genome announcement of multiple Pseudomonas syringae strains.</title>
        <authorList>
            <person name="Thakur S."/>
            <person name="Wang P.W."/>
            <person name="Gong Y."/>
            <person name="Weir B.S."/>
            <person name="Guttman D.S."/>
        </authorList>
    </citation>
    <scope>NUCLEOTIDE SEQUENCE [LARGE SCALE GENOMIC DNA]</scope>
    <source>
        <strain evidence="2 5">ICMP3507</strain>
    </source>
</reference>
<reference evidence="3 6" key="4">
    <citation type="submission" date="2018-08" db="EMBL/GenBank/DDBJ databases">
        <title>Recombination of ecologically and evolutionarily significant loci maintains genetic cohesion in the Pseudomonas syringae species complex.</title>
        <authorList>
            <person name="Dillon M."/>
            <person name="Thakur S."/>
            <person name="Almeida R.N.D."/>
            <person name="Weir B.S."/>
            <person name="Guttman D.S."/>
        </authorList>
    </citation>
    <scope>NUCLEOTIDE SEQUENCE [LARGE SCALE GENOMIC DNA]</scope>
    <source>
        <strain evidence="3 6">ICMP 3402</strain>
    </source>
</reference>
<evidence type="ECO:0000313" key="4">
    <source>
        <dbReference type="Proteomes" id="UP000037943"/>
    </source>
</evidence>
<reference evidence="1" key="1">
    <citation type="submission" date="2015-07" db="EMBL/GenBank/DDBJ databases">
        <authorList>
            <person name="O'Brien H.E."/>
            <person name="Thakur S."/>
            <person name="Gong Y."/>
            <person name="Wang P.W."/>
            <person name="Guttman D.S."/>
        </authorList>
    </citation>
    <scope>NUCLEOTIDE SEQUENCE</scope>
    <source>
        <strain evidence="1">107</strain>
    </source>
</reference>
<dbReference type="Proteomes" id="UP000271817">
    <property type="component" value="Unassembled WGS sequence"/>
</dbReference>
<evidence type="ECO:0000313" key="5">
    <source>
        <dbReference type="Proteomes" id="UP000050265"/>
    </source>
</evidence>
<proteinExistence type="predicted"/>
<keyword evidence="4" id="KW-1185">Reference proteome</keyword>
<evidence type="ECO:0000313" key="6">
    <source>
        <dbReference type="Proteomes" id="UP000271817"/>
    </source>
</evidence>
<dbReference type="Proteomes" id="UP000050265">
    <property type="component" value="Unassembled WGS sequence"/>
</dbReference>